<protein>
    <submittedName>
        <fullName evidence="2">Uncharacterized protein</fullName>
    </submittedName>
</protein>
<sequence>YLAKIELFYLLPHQRRWNDWFPEVVYYCANIDETRKKVKKMIDKGEWNINKIPESKKKLMEKLNIPLEYEISLQDILEEIREMKNSSQNMLTEMQEIKKRLP</sequence>
<dbReference type="AlphaFoldDB" id="A0A2N0QGD6"/>
<dbReference type="Proteomes" id="UP000232688">
    <property type="component" value="Unassembled WGS sequence"/>
</dbReference>
<dbReference type="VEuPathDB" id="FungiDB:RhiirA1_489460"/>
<evidence type="ECO:0000313" key="2">
    <source>
        <dbReference type="EMBL" id="PKC50127.1"/>
    </source>
</evidence>
<feature type="coiled-coil region" evidence="1">
    <location>
        <begin position="73"/>
        <end position="100"/>
    </location>
</feature>
<organism evidence="2 3">
    <name type="scientific">Rhizophagus irregularis</name>
    <dbReference type="NCBI Taxonomy" id="588596"/>
    <lineage>
        <taxon>Eukaryota</taxon>
        <taxon>Fungi</taxon>
        <taxon>Fungi incertae sedis</taxon>
        <taxon>Mucoromycota</taxon>
        <taxon>Glomeromycotina</taxon>
        <taxon>Glomeromycetes</taxon>
        <taxon>Glomerales</taxon>
        <taxon>Glomeraceae</taxon>
        <taxon>Rhizophagus</taxon>
    </lineage>
</organism>
<proteinExistence type="predicted"/>
<dbReference type="VEuPathDB" id="FungiDB:RhiirFUN_002809"/>
<name>A0A2N0QGD6_9GLOM</name>
<comment type="caution">
    <text evidence="2">The sequence shown here is derived from an EMBL/GenBank/DDBJ whole genome shotgun (WGS) entry which is preliminary data.</text>
</comment>
<evidence type="ECO:0000313" key="3">
    <source>
        <dbReference type="Proteomes" id="UP000232688"/>
    </source>
</evidence>
<evidence type="ECO:0000256" key="1">
    <source>
        <dbReference type="SAM" id="Coils"/>
    </source>
</evidence>
<gene>
    <name evidence="2" type="ORF">RhiirA1_489460</name>
</gene>
<feature type="non-terminal residue" evidence="2">
    <location>
        <position position="1"/>
    </location>
</feature>
<reference evidence="2 3" key="2">
    <citation type="submission" date="2017-10" db="EMBL/GenBank/DDBJ databases">
        <title>Genome analyses suggest a sexual origin of heterokaryosis in a supposedly ancient asexual fungus.</title>
        <authorList>
            <person name="Corradi N."/>
            <person name="Sedzielewska K."/>
            <person name="Noel J."/>
            <person name="Charron P."/>
            <person name="Farinelli L."/>
            <person name="Marton T."/>
            <person name="Kruger M."/>
            <person name="Pelin A."/>
            <person name="Brachmann A."/>
            <person name="Corradi N."/>
        </authorList>
    </citation>
    <scope>NUCLEOTIDE SEQUENCE [LARGE SCALE GENOMIC DNA]</scope>
    <source>
        <strain evidence="2 3">A1</strain>
    </source>
</reference>
<keyword evidence="1" id="KW-0175">Coiled coil</keyword>
<reference evidence="2 3" key="1">
    <citation type="submission" date="2017-10" db="EMBL/GenBank/DDBJ databases">
        <title>Extensive intraspecific genome diversity in a model arbuscular mycorrhizal fungus.</title>
        <authorList>
            <person name="Chen E.C.H."/>
            <person name="Morin E."/>
            <person name="Baudet D."/>
            <person name="Noel J."/>
            <person name="Ndikumana S."/>
            <person name="Charron P."/>
            <person name="St-Onge C."/>
            <person name="Giorgi J."/>
            <person name="Grigoriev I.V."/>
            <person name="Roux C."/>
            <person name="Martin F.M."/>
            <person name="Corradi N."/>
        </authorList>
    </citation>
    <scope>NUCLEOTIDE SEQUENCE [LARGE SCALE GENOMIC DNA]</scope>
    <source>
        <strain evidence="2 3">A1</strain>
    </source>
</reference>
<dbReference type="EMBL" id="LLXH01010947">
    <property type="protein sequence ID" value="PKC50127.1"/>
    <property type="molecule type" value="Genomic_DNA"/>
</dbReference>
<accession>A0A2N0QGD6</accession>